<name>A0A067F5T9_CITSI</name>
<organism evidence="1 2">
    <name type="scientific">Citrus sinensis</name>
    <name type="common">Sweet orange</name>
    <name type="synonym">Citrus aurantium var. sinensis</name>
    <dbReference type="NCBI Taxonomy" id="2711"/>
    <lineage>
        <taxon>Eukaryota</taxon>
        <taxon>Viridiplantae</taxon>
        <taxon>Streptophyta</taxon>
        <taxon>Embryophyta</taxon>
        <taxon>Tracheophyta</taxon>
        <taxon>Spermatophyta</taxon>
        <taxon>Magnoliopsida</taxon>
        <taxon>eudicotyledons</taxon>
        <taxon>Gunneridae</taxon>
        <taxon>Pentapetalae</taxon>
        <taxon>rosids</taxon>
        <taxon>malvids</taxon>
        <taxon>Sapindales</taxon>
        <taxon>Rutaceae</taxon>
        <taxon>Aurantioideae</taxon>
        <taxon>Citrus</taxon>
    </lineage>
</organism>
<sequence>MQQYIKVHQKSAIEFKKKGDGNELDDMHVGNRNQEVDIHRGGTNKDELLLDYLDKGIDTIMMIMVRNLINNQHLVRLVGILTVKDSNDNEDSEGNQCDNNSYVDALLDDDVRVTQIVVNSSDD</sequence>
<dbReference type="Proteomes" id="UP000027120">
    <property type="component" value="Unassembled WGS sequence"/>
</dbReference>
<dbReference type="EMBL" id="KK784944">
    <property type="protein sequence ID" value="KDO58857.1"/>
    <property type="molecule type" value="Genomic_DNA"/>
</dbReference>
<protein>
    <submittedName>
        <fullName evidence="1">Uncharacterized protein</fullName>
    </submittedName>
</protein>
<proteinExistence type="predicted"/>
<keyword evidence="2" id="KW-1185">Reference proteome</keyword>
<reference evidence="1 2" key="1">
    <citation type="submission" date="2014-04" db="EMBL/GenBank/DDBJ databases">
        <authorList>
            <consortium name="International Citrus Genome Consortium"/>
            <person name="Gmitter F."/>
            <person name="Chen C."/>
            <person name="Farmerie W."/>
            <person name="Harkins T."/>
            <person name="Desany B."/>
            <person name="Mohiuddin M."/>
            <person name="Kodira C."/>
            <person name="Borodovsky M."/>
            <person name="Lomsadze A."/>
            <person name="Burns P."/>
            <person name="Jenkins J."/>
            <person name="Prochnik S."/>
            <person name="Shu S."/>
            <person name="Chapman J."/>
            <person name="Pitluck S."/>
            <person name="Schmutz J."/>
            <person name="Rokhsar D."/>
        </authorList>
    </citation>
    <scope>NUCLEOTIDE SEQUENCE</scope>
</reference>
<accession>A0A067F5T9</accession>
<gene>
    <name evidence="1" type="ORF">CISIN_1g036867mg</name>
</gene>
<evidence type="ECO:0000313" key="2">
    <source>
        <dbReference type="Proteomes" id="UP000027120"/>
    </source>
</evidence>
<dbReference type="AlphaFoldDB" id="A0A067F5T9"/>
<evidence type="ECO:0000313" key="1">
    <source>
        <dbReference type="EMBL" id="KDO58857.1"/>
    </source>
</evidence>